<protein>
    <submittedName>
        <fullName evidence="2">Lrp/AsnC family transcriptional regulator</fullName>
    </submittedName>
</protein>
<dbReference type="Gene3D" id="3.30.70.920">
    <property type="match status" value="1"/>
</dbReference>
<dbReference type="GO" id="GO:0043200">
    <property type="term" value="P:response to amino acid"/>
    <property type="evidence" value="ECO:0007669"/>
    <property type="project" value="TreeGrafter"/>
</dbReference>
<dbReference type="AlphaFoldDB" id="A0AB35U4B7"/>
<organism evidence="2 3">
    <name type="scientific">Grylomicrobium aquisgranensis</name>
    <dbReference type="NCBI Taxonomy" id="2926318"/>
    <lineage>
        <taxon>Bacteria</taxon>
        <taxon>Bacillati</taxon>
        <taxon>Bacillota</taxon>
        <taxon>Erysipelotrichia</taxon>
        <taxon>Erysipelotrichales</taxon>
        <taxon>Erysipelotrichaceae</taxon>
        <taxon>Grylomicrobium</taxon>
    </lineage>
</organism>
<dbReference type="Proteomes" id="UP001286174">
    <property type="component" value="Unassembled WGS sequence"/>
</dbReference>
<dbReference type="InterPro" id="IPR011008">
    <property type="entry name" value="Dimeric_a/b-barrel"/>
</dbReference>
<dbReference type="GO" id="GO:0005829">
    <property type="term" value="C:cytosol"/>
    <property type="evidence" value="ECO:0007669"/>
    <property type="project" value="TreeGrafter"/>
</dbReference>
<dbReference type="PANTHER" id="PTHR30154">
    <property type="entry name" value="LEUCINE-RESPONSIVE REGULATORY PROTEIN"/>
    <property type="match status" value="1"/>
</dbReference>
<reference evidence="2 3" key="1">
    <citation type="submission" date="2022-03" db="EMBL/GenBank/DDBJ databases">
        <title>Novel taxa within the pig intestine.</title>
        <authorList>
            <person name="Wylensek D."/>
            <person name="Bishof K."/>
            <person name="Afrizal A."/>
            <person name="Clavel T."/>
        </authorList>
    </citation>
    <scope>NUCLEOTIDE SEQUENCE [LARGE SCALE GENOMIC DNA]</scope>
    <source>
        <strain evidence="2 3">CLA-KB-P133</strain>
    </source>
</reference>
<evidence type="ECO:0000313" key="3">
    <source>
        <dbReference type="Proteomes" id="UP001286174"/>
    </source>
</evidence>
<dbReference type="InterPro" id="IPR019887">
    <property type="entry name" value="Tscrpt_reg_AsnC/Lrp_C"/>
</dbReference>
<dbReference type="PANTHER" id="PTHR30154:SF34">
    <property type="entry name" value="TRANSCRIPTIONAL REGULATOR AZLB"/>
    <property type="match status" value="1"/>
</dbReference>
<proteinExistence type="predicted"/>
<dbReference type="EMBL" id="JALBUR010000014">
    <property type="protein sequence ID" value="MDX8419784.1"/>
    <property type="molecule type" value="Genomic_DNA"/>
</dbReference>
<dbReference type="InterPro" id="IPR019888">
    <property type="entry name" value="Tscrpt_reg_AsnC-like"/>
</dbReference>
<dbReference type="RefSeq" id="WP_370596088.1">
    <property type="nucleotide sequence ID" value="NZ_JALBUR010000014.1"/>
</dbReference>
<evidence type="ECO:0000259" key="1">
    <source>
        <dbReference type="Pfam" id="PF01037"/>
    </source>
</evidence>
<dbReference type="SMART" id="SM00344">
    <property type="entry name" value="HTH_ASNC"/>
    <property type="match status" value="1"/>
</dbReference>
<dbReference type="GO" id="GO:0043565">
    <property type="term" value="F:sequence-specific DNA binding"/>
    <property type="evidence" value="ECO:0007669"/>
    <property type="project" value="TreeGrafter"/>
</dbReference>
<dbReference type="SUPFAM" id="SSF54909">
    <property type="entry name" value="Dimeric alpha+beta barrel"/>
    <property type="match status" value="1"/>
</dbReference>
<accession>A0AB35U4B7</accession>
<feature type="domain" description="Transcription regulator AsnC/Lrp ligand binding" evidence="1">
    <location>
        <begin position="68"/>
        <end position="139"/>
    </location>
</feature>
<name>A0AB35U4B7_9FIRM</name>
<comment type="caution">
    <text evidence="2">The sequence shown here is derived from an EMBL/GenBank/DDBJ whole genome shotgun (WGS) entry which is preliminary data.</text>
</comment>
<gene>
    <name evidence="2" type="ORF">MOZ60_06710</name>
</gene>
<dbReference type="Gene3D" id="1.10.10.10">
    <property type="entry name" value="Winged helix-like DNA-binding domain superfamily/Winged helix DNA-binding domain"/>
    <property type="match status" value="1"/>
</dbReference>
<keyword evidence="3" id="KW-1185">Reference proteome</keyword>
<dbReference type="Pfam" id="PF01037">
    <property type="entry name" value="AsnC_trans_reg"/>
    <property type="match status" value="1"/>
</dbReference>
<evidence type="ECO:0000313" key="2">
    <source>
        <dbReference type="EMBL" id="MDX8419784.1"/>
    </source>
</evidence>
<sequence>MDTLQLLHCLENDPAASVTDLADILNEKPEDVANEKARLENEKVICGYHTVINWDKTDEEHTEAIIEVAAKPERGRGYDRIAEKIARLPEVTDLYLVSGKSEFLVMVTNRTMRQVAEFVGQRLAPIDGVQSTVTCFLLKKYKVDGIAMEFEEEGDDRIQIS</sequence>
<dbReference type="InterPro" id="IPR036388">
    <property type="entry name" value="WH-like_DNA-bd_sf"/>
</dbReference>